<gene>
    <name evidence="3" type="ORF">ER308_16230</name>
</gene>
<dbReference type="GO" id="GO:0004175">
    <property type="term" value="F:endopeptidase activity"/>
    <property type="evidence" value="ECO:0007669"/>
    <property type="project" value="UniProtKB-ARBA"/>
</dbReference>
<evidence type="ECO:0000313" key="4">
    <source>
        <dbReference type="Proteomes" id="UP000291469"/>
    </source>
</evidence>
<dbReference type="InterPro" id="IPR015837">
    <property type="entry name" value="UCP026622_CAAX_protease"/>
</dbReference>
<organism evidence="3 4">
    <name type="scientific">Egibacter rhizosphaerae</name>
    <dbReference type="NCBI Taxonomy" id="1670831"/>
    <lineage>
        <taxon>Bacteria</taxon>
        <taxon>Bacillati</taxon>
        <taxon>Actinomycetota</taxon>
        <taxon>Nitriliruptoria</taxon>
        <taxon>Egibacterales</taxon>
        <taxon>Egibacteraceae</taxon>
        <taxon>Egibacter</taxon>
    </lineage>
</organism>
<keyword evidence="1" id="KW-0812">Transmembrane</keyword>
<evidence type="ECO:0000256" key="1">
    <source>
        <dbReference type="SAM" id="Phobius"/>
    </source>
</evidence>
<reference evidence="3 4" key="1">
    <citation type="submission" date="2019-01" db="EMBL/GenBank/DDBJ databases">
        <title>Egibacter rhizosphaerae EGI 80759T.</title>
        <authorList>
            <person name="Chen D.-D."/>
            <person name="Tian Y."/>
            <person name="Jiao J.-Y."/>
            <person name="Zhang X.-T."/>
            <person name="Zhang Y.-G."/>
            <person name="Zhang Y."/>
            <person name="Xiao M."/>
            <person name="Shu W.-S."/>
            <person name="Li W.-J."/>
        </authorList>
    </citation>
    <scope>NUCLEOTIDE SEQUENCE [LARGE SCALE GENOMIC DNA]</scope>
    <source>
        <strain evidence="3 4">EGI 80759</strain>
    </source>
</reference>
<dbReference type="GO" id="GO:0080120">
    <property type="term" value="P:CAAX-box protein maturation"/>
    <property type="evidence" value="ECO:0007669"/>
    <property type="project" value="UniProtKB-ARBA"/>
</dbReference>
<keyword evidence="3" id="KW-0378">Hydrolase</keyword>
<dbReference type="EMBL" id="CP036402">
    <property type="protein sequence ID" value="QBI20968.1"/>
    <property type="molecule type" value="Genomic_DNA"/>
</dbReference>
<feature type="transmembrane region" description="Helical" evidence="1">
    <location>
        <begin position="206"/>
        <end position="225"/>
    </location>
</feature>
<sequence>MWFAAGLTAFLALWNNVANLWQPFERWYMPVSLAVAAGIVLLSRSAGLGTPELGLTRARVPSGVAWGGGVALAAFLCLGAAVLVPAARPLLADARIAELGAAGVAFRALVRIPFGTALLEEVAFRGALLGAWARRIGWRRAQLVQSAVFGLWHVTPTWIALEANELAQAPAARVGAIGGAVVVSAIGGWLFGWLRGRSGSLLAPLLAHWGLNAAAVTAAAAAIALG</sequence>
<dbReference type="AlphaFoldDB" id="A0A411YI63"/>
<feature type="transmembrane region" description="Helical" evidence="1">
    <location>
        <begin position="64"/>
        <end position="86"/>
    </location>
</feature>
<feature type="domain" description="CAAX prenyl protease 2/Lysostaphin resistance protein A-like" evidence="2">
    <location>
        <begin position="108"/>
        <end position="213"/>
    </location>
</feature>
<dbReference type="GO" id="GO:0006508">
    <property type="term" value="P:proteolysis"/>
    <property type="evidence" value="ECO:0007669"/>
    <property type="project" value="UniProtKB-KW"/>
</dbReference>
<keyword evidence="1" id="KW-1133">Transmembrane helix</keyword>
<dbReference type="Proteomes" id="UP000291469">
    <property type="component" value="Chromosome"/>
</dbReference>
<feature type="transmembrane region" description="Helical" evidence="1">
    <location>
        <begin position="173"/>
        <end position="194"/>
    </location>
</feature>
<evidence type="ECO:0000259" key="2">
    <source>
        <dbReference type="Pfam" id="PF02517"/>
    </source>
</evidence>
<keyword evidence="3" id="KW-0482">Metalloprotease</keyword>
<dbReference type="OrthoDB" id="3291654at2"/>
<dbReference type="KEGG" id="erz:ER308_16230"/>
<keyword evidence="4" id="KW-1185">Reference proteome</keyword>
<dbReference type="PIRSF" id="PIRSF026622">
    <property type="entry name" value="Proteas_026622"/>
    <property type="match status" value="1"/>
</dbReference>
<dbReference type="GO" id="GO:0008237">
    <property type="term" value="F:metallopeptidase activity"/>
    <property type="evidence" value="ECO:0007669"/>
    <property type="project" value="UniProtKB-KW"/>
</dbReference>
<evidence type="ECO:0000313" key="3">
    <source>
        <dbReference type="EMBL" id="QBI20968.1"/>
    </source>
</evidence>
<dbReference type="Pfam" id="PF02517">
    <property type="entry name" value="Rce1-like"/>
    <property type="match status" value="1"/>
</dbReference>
<keyword evidence="3" id="KW-0645">Protease</keyword>
<name>A0A411YI63_9ACTN</name>
<keyword evidence="1" id="KW-0472">Membrane</keyword>
<proteinExistence type="predicted"/>
<accession>A0A411YI63</accession>
<dbReference type="RefSeq" id="WP_131155961.1">
    <property type="nucleotide sequence ID" value="NZ_CP036402.1"/>
</dbReference>
<dbReference type="InterPro" id="IPR003675">
    <property type="entry name" value="Rce1/LyrA-like_dom"/>
</dbReference>
<protein>
    <submittedName>
        <fullName evidence="3">CPBP family intramembrane metalloprotease</fullName>
    </submittedName>
</protein>